<dbReference type="RefSeq" id="WP_237967075.1">
    <property type="nucleotide sequence ID" value="NZ_JAKNHQ010000018.1"/>
</dbReference>
<accession>A0ABS9MLK0</accession>
<sequence>MQKTKKSRAILSGISVLLVLCLLAGGTMAWFTDTEKVNTNFTAGILDISVKPGEAASTDLTFDNLRPMQLKNFNAELAGNGSDKWTNDVTQNNTTGVYPGDYKEPVPAYFKPVVITNDGTLPTKVQISLELGEGCADGEPVLTEDGFTITQGKTKACDNGLKEALKVFVYYNENDLNEGGWTQVADVNLNTDYNPAEGGVADEANDTYTTVMIPAGGSVRYVIAGYLPENAGNDYQGQHYHGKLVLNAYQMDTTDGGDPDDIVINEVNKDLLQDLYDNLSVLLPLEGNFLPDTWQDFVNALDQAKDVLDNADATADEVTNAFEKLMDSSVNLVMEQSPDENLAYIIEKAESIVPAVDAGQYEEAGIEEFRAALAAAKEVQADPSASYSDIQEATYNLNDALMNLRLKDNTNGITTFAANTADPMDVQVALFLTQYVAERDNLNAVDTAEAFFAFLG</sequence>
<reference evidence="1 2" key="1">
    <citation type="submission" date="2022-01" db="EMBL/GenBank/DDBJ databases">
        <title>Collection of gut derived symbiotic bacterial strains cultured from healthy donors.</title>
        <authorList>
            <person name="Lin H."/>
            <person name="Kohout C."/>
            <person name="Waligurski E."/>
            <person name="Pamer E.G."/>
        </authorList>
    </citation>
    <scope>NUCLEOTIDE SEQUENCE [LARGE SCALE GENOMIC DNA]</scope>
    <source>
        <strain evidence="1 2">DFI.7.58</strain>
    </source>
</reference>
<dbReference type="InterPro" id="IPR023833">
    <property type="entry name" value="Signal_pept_SipW-depend-type"/>
</dbReference>
<dbReference type="InterPro" id="IPR022121">
    <property type="entry name" value="Peptidase_M73_camelysin"/>
</dbReference>
<name>A0ABS9MLK0_9FIRM</name>
<dbReference type="Pfam" id="PF12389">
    <property type="entry name" value="Peptidase_M73"/>
    <property type="match status" value="1"/>
</dbReference>
<protein>
    <submittedName>
        <fullName evidence="1">CalY family protein</fullName>
    </submittedName>
</protein>
<dbReference type="Proteomes" id="UP001298681">
    <property type="component" value="Unassembled WGS sequence"/>
</dbReference>
<dbReference type="EMBL" id="JAKNHQ010000018">
    <property type="protein sequence ID" value="MCG4611596.1"/>
    <property type="molecule type" value="Genomic_DNA"/>
</dbReference>
<organism evidence="1 2">
    <name type="scientific">Anaeromassilibacillus senegalensis</name>
    <dbReference type="NCBI Taxonomy" id="1673717"/>
    <lineage>
        <taxon>Bacteria</taxon>
        <taxon>Bacillati</taxon>
        <taxon>Bacillota</taxon>
        <taxon>Clostridia</taxon>
        <taxon>Eubacteriales</taxon>
        <taxon>Acutalibacteraceae</taxon>
        <taxon>Anaeromassilibacillus</taxon>
    </lineage>
</organism>
<dbReference type="Gene3D" id="1.20.1270.90">
    <property type="entry name" value="AF1782-like"/>
    <property type="match status" value="1"/>
</dbReference>
<evidence type="ECO:0000313" key="1">
    <source>
        <dbReference type="EMBL" id="MCG4611596.1"/>
    </source>
</evidence>
<proteinExistence type="predicted"/>
<dbReference type="NCBIfam" id="TIGR04088">
    <property type="entry name" value="cognate_SipW"/>
    <property type="match status" value="1"/>
</dbReference>
<gene>
    <name evidence="1" type="ORF">L0P57_11740</name>
</gene>
<dbReference type="Pfam" id="PF07554">
    <property type="entry name" value="FIVAR"/>
    <property type="match status" value="2"/>
</dbReference>
<keyword evidence="2" id="KW-1185">Reference proteome</keyword>
<evidence type="ECO:0000313" key="2">
    <source>
        <dbReference type="Proteomes" id="UP001298681"/>
    </source>
</evidence>
<dbReference type="Gene3D" id="1.20.1270.70">
    <property type="entry name" value="Designed single chain three-helix bundle"/>
    <property type="match status" value="1"/>
</dbReference>
<comment type="caution">
    <text evidence="1">The sequence shown here is derived from an EMBL/GenBank/DDBJ whole genome shotgun (WGS) entry which is preliminary data.</text>
</comment>